<accession>A0A830GID9</accession>
<evidence type="ECO:0000313" key="2">
    <source>
        <dbReference type="EMBL" id="GGN85402.1"/>
    </source>
</evidence>
<evidence type="ECO:0000313" key="3">
    <source>
        <dbReference type="Proteomes" id="UP000605784"/>
    </source>
</evidence>
<dbReference type="InterPro" id="IPR055770">
    <property type="entry name" value="DUF7346"/>
</dbReference>
<sequence length="141" mass="15151">MRTVRDASGTHYILLKESSDASLVRDPETGAERHVPNEDLEPVEGESPLVTAADAVPEAVRTVVSAAHDDQSLGLLVELDARGPLSVHHLLDSYDLCESDLHGLLGEFRAAGLLEETEMMGQRGYDVTETASAAVEALTDR</sequence>
<dbReference type="EMBL" id="BMOU01000001">
    <property type="protein sequence ID" value="GGN85402.1"/>
    <property type="molecule type" value="Genomic_DNA"/>
</dbReference>
<proteinExistence type="predicted"/>
<dbReference type="RefSeq" id="WP_188993685.1">
    <property type="nucleotide sequence ID" value="NZ_BMOU01000001.1"/>
</dbReference>
<reference evidence="2" key="1">
    <citation type="journal article" date="2014" name="Int. J. Syst. Evol. Microbiol.">
        <title>Complete genome sequence of Corynebacterium casei LMG S-19264T (=DSM 44701T), isolated from a smear-ripened cheese.</title>
        <authorList>
            <consortium name="US DOE Joint Genome Institute (JGI-PGF)"/>
            <person name="Walter F."/>
            <person name="Albersmeier A."/>
            <person name="Kalinowski J."/>
            <person name="Ruckert C."/>
        </authorList>
    </citation>
    <scope>NUCLEOTIDE SEQUENCE</scope>
    <source>
        <strain evidence="2">JCM 17820</strain>
    </source>
</reference>
<feature type="region of interest" description="Disordered" evidence="1">
    <location>
        <begin position="21"/>
        <end position="43"/>
    </location>
</feature>
<evidence type="ECO:0000256" key="1">
    <source>
        <dbReference type="SAM" id="MobiDB-lite"/>
    </source>
</evidence>
<dbReference type="Proteomes" id="UP000605784">
    <property type="component" value="Unassembled WGS sequence"/>
</dbReference>
<feature type="compositionally biased region" description="Basic and acidic residues" evidence="1">
    <location>
        <begin position="21"/>
        <end position="37"/>
    </location>
</feature>
<comment type="caution">
    <text evidence="2">The sequence shown here is derived from an EMBL/GenBank/DDBJ whole genome shotgun (WGS) entry which is preliminary data.</text>
</comment>
<dbReference type="Pfam" id="PF24037">
    <property type="entry name" value="DUF7346"/>
    <property type="match status" value="1"/>
</dbReference>
<evidence type="ECO:0008006" key="4">
    <source>
        <dbReference type="Google" id="ProtNLM"/>
    </source>
</evidence>
<keyword evidence="3" id="KW-1185">Reference proteome</keyword>
<reference evidence="2" key="2">
    <citation type="submission" date="2020-09" db="EMBL/GenBank/DDBJ databases">
        <authorList>
            <person name="Sun Q."/>
            <person name="Ohkuma M."/>
        </authorList>
    </citation>
    <scope>NUCLEOTIDE SEQUENCE</scope>
    <source>
        <strain evidence="2">JCM 17820</strain>
    </source>
</reference>
<protein>
    <recommendedName>
        <fullName evidence="4">HTH domain protein</fullName>
    </recommendedName>
</protein>
<gene>
    <name evidence="2" type="ORF">GCM10009030_01780</name>
</gene>
<name>A0A830GID9_9EURY</name>
<dbReference type="AlphaFoldDB" id="A0A830GID9"/>
<organism evidence="2 3">
    <name type="scientific">Haloarcula pellucida</name>
    <dbReference type="NCBI Taxonomy" id="1427151"/>
    <lineage>
        <taxon>Archaea</taxon>
        <taxon>Methanobacteriati</taxon>
        <taxon>Methanobacteriota</taxon>
        <taxon>Stenosarchaea group</taxon>
        <taxon>Halobacteria</taxon>
        <taxon>Halobacteriales</taxon>
        <taxon>Haloarculaceae</taxon>
        <taxon>Haloarcula</taxon>
    </lineage>
</organism>